<comment type="subcellular location">
    <subcellularLocation>
        <location evidence="1">Cell membrane</location>
        <topology evidence="1">Multi-pass membrane protein</topology>
    </subcellularLocation>
</comment>
<evidence type="ECO:0000313" key="9">
    <source>
        <dbReference type="EMBL" id="MBT1444388.1"/>
    </source>
</evidence>
<evidence type="ECO:0000256" key="2">
    <source>
        <dbReference type="ARBA" id="ARBA00007935"/>
    </source>
</evidence>
<feature type="transmembrane region" description="Helical" evidence="8">
    <location>
        <begin position="77"/>
        <end position="94"/>
    </location>
</feature>
<dbReference type="PANTHER" id="PTHR30472:SF67">
    <property type="entry name" value="PERMEASE OF ABC TRANSPORTER-RELATED"/>
    <property type="match status" value="1"/>
</dbReference>
<keyword evidence="10" id="KW-1185">Reference proteome</keyword>
<dbReference type="PANTHER" id="PTHR30472">
    <property type="entry name" value="FERRIC ENTEROBACTIN TRANSPORT SYSTEM PERMEASE PROTEIN"/>
    <property type="match status" value="1"/>
</dbReference>
<feature type="transmembrane region" description="Helical" evidence="8">
    <location>
        <begin position="145"/>
        <end position="169"/>
    </location>
</feature>
<evidence type="ECO:0000256" key="4">
    <source>
        <dbReference type="ARBA" id="ARBA00022475"/>
    </source>
</evidence>
<gene>
    <name evidence="9" type="ORF">KJI95_07590</name>
</gene>
<keyword evidence="6 8" id="KW-1133">Transmembrane helix</keyword>
<dbReference type="EMBL" id="JAHEPS010000002">
    <property type="protein sequence ID" value="MBT1444388.1"/>
    <property type="molecule type" value="Genomic_DNA"/>
</dbReference>
<dbReference type="CDD" id="cd06550">
    <property type="entry name" value="TM_ABC_iron-siderophores_like"/>
    <property type="match status" value="1"/>
</dbReference>
<feature type="transmembrane region" description="Helical" evidence="8">
    <location>
        <begin position="310"/>
        <end position="332"/>
    </location>
</feature>
<evidence type="ECO:0000256" key="6">
    <source>
        <dbReference type="ARBA" id="ARBA00022989"/>
    </source>
</evidence>
<organism evidence="9 10">
    <name type="scientific">Shewanella jiangmenensis</name>
    <dbReference type="NCBI Taxonomy" id="2837387"/>
    <lineage>
        <taxon>Bacteria</taxon>
        <taxon>Pseudomonadati</taxon>
        <taxon>Pseudomonadota</taxon>
        <taxon>Gammaproteobacteria</taxon>
        <taxon>Alteromonadales</taxon>
        <taxon>Shewanellaceae</taxon>
        <taxon>Shewanella</taxon>
    </lineage>
</organism>
<keyword evidence="7 8" id="KW-0472">Membrane</keyword>
<sequence>MRAFSALLRPVEAQGVLTLLLMAACILSMVFAGMFGAADIGFRQAFSVYLHALGAPLPADVAYLDSRILLELRLPRILLAFVCGAGLALSGWALQLVTRNPLADPYLFGISAGASLGAIVVLSLTAGVGASSAAAAAGMAASDSWLSVLTLPTGAFVGASVSVLLVLALSGFGLQSQVERMLLSGVATSFLFSALGSLVLYFSSPQVTASLLFWSLGSFARAAWDTLMVPWLVFGLFVLFLLINRRELLAMSAGDETAHSLGVPVARLRIISLLMCSLMTAVLVASCGGIGFVGLMIPHIVRLMFPARQSLMIVAMLGGLLMVWVDVLARALLPSQELPVGVITAVLGSGFFLVLLFGRRDR</sequence>
<dbReference type="RefSeq" id="WP_214506578.1">
    <property type="nucleotide sequence ID" value="NZ_JAHEPS010000002.1"/>
</dbReference>
<dbReference type="Proteomes" id="UP001195903">
    <property type="component" value="Unassembled WGS sequence"/>
</dbReference>
<evidence type="ECO:0000256" key="8">
    <source>
        <dbReference type="SAM" id="Phobius"/>
    </source>
</evidence>
<keyword evidence="5 8" id="KW-0812">Transmembrane</keyword>
<dbReference type="SUPFAM" id="SSF81345">
    <property type="entry name" value="ABC transporter involved in vitamin B12 uptake, BtuC"/>
    <property type="match status" value="1"/>
</dbReference>
<evidence type="ECO:0000256" key="5">
    <source>
        <dbReference type="ARBA" id="ARBA00022692"/>
    </source>
</evidence>
<dbReference type="InterPro" id="IPR037294">
    <property type="entry name" value="ABC_BtuC-like"/>
</dbReference>
<keyword evidence="4" id="KW-1003">Cell membrane</keyword>
<evidence type="ECO:0000256" key="1">
    <source>
        <dbReference type="ARBA" id="ARBA00004651"/>
    </source>
</evidence>
<feature type="transmembrane region" description="Helical" evidence="8">
    <location>
        <begin position="270"/>
        <end position="298"/>
    </location>
</feature>
<evidence type="ECO:0000256" key="7">
    <source>
        <dbReference type="ARBA" id="ARBA00023136"/>
    </source>
</evidence>
<feature type="transmembrane region" description="Helical" evidence="8">
    <location>
        <begin position="338"/>
        <end position="358"/>
    </location>
</feature>
<dbReference type="PROSITE" id="PS51257">
    <property type="entry name" value="PROKAR_LIPOPROTEIN"/>
    <property type="match status" value="1"/>
</dbReference>
<reference evidence="9 10" key="1">
    <citation type="submission" date="2021-05" db="EMBL/GenBank/DDBJ databases">
        <title>Shewanella sp. JM162201.</title>
        <authorList>
            <person name="Xu S."/>
            <person name="Li A."/>
        </authorList>
    </citation>
    <scope>NUCLEOTIDE SEQUENCE [LARGE SCALE GENOMIC DNA]</scope>
    <source>
        <strain evidence="9 10">JM162201</strain>
    </source>
</reference>
<protein>
    <submittedName>
        <fullName evidence="9">Iron ABC transporter permease</fullName>
    </submittedName>
</protein>
<feature type="transmembrane region" description="Helical" evidence="8">
    <location>
        <begin position="181"/>
        <end position="202"/>
    </location>
</feature>
<feature type="transmembrane region" description="Helical" evidence="8">
    <location>
        <begin position="222"/>
        <end position="243"/>
    </location>
</feature>
<evidence type="ECO:0000313" key="10">
    <source>
        <dbReference type="Proteomes" id="UP001195903"/>
    </source>
</evidence>
<evidence type="ECO:0000256" key="3">
    <source>
        <dbReference type="ARBA" id="ARBA00022448"/>
    </source>
</evidence>
<comment type="similarity">
    <text evidence="2">Belongs to the binding-protein-dependent transport system permease family. FecCD subfamily.</text>
</comment>
<keyword evidence="3" id="KW-0813">Transport</keyword>
<name>A0ABS5V5S6_9GAMM</name>
<accession>A0ABS5V5S6</accession>
<proteinExistence type="inferred from homology"/>
<dbReference type="InterPro" id="IPR000522">
    <property type="entry name" value="ABC_transptr_permease_BtuC"/>
</dbReference>
<feature type="transmembrane region" description="Helical" evidence="8">
    <location>
        <begin position="106"/>
        <end position="133"/>
    </location>
</feature>
<dbReference type="Gene3D" id="1.10.3470.10">
    <property type="entry name" value="ABC transporter involved in vitamin B12 uptake, BtuC"/>
    <property type="match status" value="1"/>
</dbReference>
<comment type="caution">
    <text evidence="9">The sequence shown here is derived from an EMBL/GenBank/DDBJ whole genome shotgun (WGS) entry which is preliminary data.</text>
</comment>
<dbReference type="Pfam" id="PF01032">
    <property type="entry name" value="FecCD"/>
    <property type="match status" value="1"/>
</dbReference>